<dbReference type="CDD" id="cd11065">
    <property type="entry name" value="CYP64-like"/>
    <property type="match status" value="1"/>
</dbReference>
<dbReference type="PRINTS" id="PR00463">
    <property type="entry name" value="EP450I"/>
</dbReference>
<evidence type="ECO:0000256" key="4">
    <source>
        <dbReference type="ARBA" id="ARBA00023004"/>
    </source>
</evidence>
<dbReference type="InterPro" id="IPR036396">
    <property type="entry name" value="Cyt_P450_sf"/>
</dbReference>
<keyword evidence="3" id="KW-0560">Oxidoreductase</keyword>
<keyword evidence="6" id="KW-0732">Signal</keyword>
<dbReference type="Gene3D" id="1.10.630.10">
    <property type="entry name" value="Cytochrome P450"/>
    <property type="match status" value="1"/>
</dbReference>
<evidence type="ECO:0000256" key="1">
    <source>
        <dbReference type="ARBA" id="ARBA00010617"/>
    </source>
</evidence>
<keyword evidence="5" id="KW-0349">Heme</keyword>
<dbReference type="InterPro" id="IPR050364">
    <property type="entry name" value="Cytochrome_P450_fung"/>
</dbReference>
<dbReference type="PANTHER" id="PTHR46300:SF5">
    <property type="entry name" value="CYTOCHROME P450"/>
    <property type="match status" value="1"/>
</dbReference>
<reference evidence="7" key="1">
    <citation type="journal article" date="2021" name="Nat. Commun.">
        <title>Genetic determinants of endophytism in the Arabidopsis root mycobiome.</title>
        <authorList>
            <person name="Mesny F."/>
            <person name="Miyauchi S."/>
            <person name="Thiergart T."/>
            <person name="Pickel B."/>
            <person name="Atanasova L."/>
            <person name="Karlsson M."/>
            <person name="Huettel B."/>
            <person name="Barry K.W."/>
            <person name="Haridas S."/>
            <person name="Chen C."/>
            <person name="Bauer D."/>
            <person name="Andreopoulos W."/>
            <person name="Pangilinan J."/>
            <person name="LaButti K."/>
            <person name="Riley R."/>
            <person name="Lipzen A."/>
            <person name="Clum A."/>
            <person name="Drula E."/>
            <person name="Henrissat B."/>
            <person name="Kohler A."/>
            <person name="Grigoriev I.V."/>
            <person name="Martin F.M."/>
            <person name="Hacquard S."/>
        </authorList>
    </citation>
    <scope>NUCLEOTIDE SEQUENCE</scope>
    <source>
        <strain evidence="7">MPI-SDFR-AT-0073</strain>
    </source>
</reference>
<dbReference type="OrthoDB" id="1470350at2759"/>
<organism evidence="7 8">
    <name type="scientific">Truncatella angustata</name>
    <dbReference type="NCBI Taxonomy" id="152316"/>
    <lineage>
        <taxon>Eukaryota</taxon>
        <taxon>Fungi</taxon>
        <taxon>Dikarya</taxon>
        <taxon>Ascomycota</taxon>
        <taxon>Pezizomycotina</taxon>
        <taxon>Sordariomycetes</taxon>
        <taxon>Xylariomycetidae</taxon>
        <taxon>Amphisphaeriales</taxon>
        <taxon>Sporocadaceae</taxon>
        <taxon>Truncatella</taxon>
    </lineage>
</organism>
<dbReference type="Pfam" id="PF00067">
    <property type="entry name" value="p450"/>
    <property type="match status" value="1"/>
</dbReference>
<dbReference type="EMBL" id="JAGPXC010000002">
    <property type="protein sequence ID" value="KAH6658466.1"/>
    <property type="molecule type" value="Genomic_DNA"/>
</dbReference>
<proteinExistence type="inferred from homology"/>
<sequence length="506" mass="57780">MENVQYLSLVAVLSAFFLSWLLASFPETPASTKQLKEDEHRPLGGPKRWPLLGNFVSFSKILNNPDRELLKLAMKYGATAMMWLGSQPVLIINSARDAKELLDNRGVIYSDRPSQNNFRQRAWPYRLLGVGVGPQFRLLRNVYHRLLGEQQSIKFRDYQDYESTVMLKDLLEAPQKFLAHSERFSLSVMFCTIYGVRLAQLDHPIMVDFYNVWAEMLHYFQPGTLLIDYFPILEKLPEKFQPWVKIASNLQKRESVLHRAFLRTLHMQIEAGTAPNCFGAELTKIQKNENINDDQAIGILGMLIGAGADATSSILQTFFKIMAMNPGAFRAAQEELDRVVGPSRLPTWEDQPNLPYVRALIKEVHRWAPIGSLGVPHATSEEDSYHGTRIPQGTIVFPNLTVLNRDPEVYKDPYEFCPERFLEDDLHAAASANQSDFRQRDHFHYGFGRRICQGIFVAEASLYITISRIIWAFDVTPQPGATPLDMGDKTRKSHSFVTRMYHVPGD</sequence>
<dbReference type="GO" id="GO:0004497">
    <property type="term" value="F:monooxygenase activity"/>
    <property type="evidence" value="ECO:0007669"/>
    <property type="project" value="InterPro"/>
</dbReference>
<dbReference type="GO" id="GO:0020037">
    <property type="term" value="F:heme binding"/>
    <property type="evidence" value="ECO:0007669"/>
    <property type="project" value="InterPro"/>
</dbReference>
<evidence type="ECO:0000313" key="7">
    <source>
        <dbReference type="EMBL" id="KAH6658466.1"/>
    </source>
</evidence>
<feature type="chain" id="PRO_5040230458" evidence="6">
    <location>
        <begin position="24"/>
        <end position="506"/>
    </location>
</feature>
<dbReference type="RefSeq" id="XP_045962700.1">
    <property type="nucleotide sequence ID" value="XM_046105475.1"/>
</dbReference>
<dbReference type="GO" id="GO:0005506">
    <property type="term" value="F:iron ion binding"/>
    <property type="evidence" value="ECO:0007669"/>
    <property type="project" value="InterPro"/>
</dbReference>
<evidence type="ECO:0000256" key="3">
    <source>
        <dbReference type="ARBA" id="ARBA00023002"/>
    </source>
</evidence>
<feature type="signal peptide" evidence="6">
    <location>
        <begin position="1"/>
        <end position="23"/>
    </location>
</feature>
<comment type="cofactor">
    <cofactor evidence="5">
        <name>heme</name>
        <dbReference type="ChEBI" id="CHEBI:30413"/>
    </cofactor>
</comment>
<evidence type="ECO:0000256" key="6">
    <source>
        <dbReference type="SAM" id="SignalP"/>
    </source>
</evidence>
<comment type="similarity">
    <text evidence="1">Belongs to the cytochrome P450 family.</text>
</comment>
<dbReference type="Proteomes" id="UP000758603">
    <property type="component" value="Unassembled WGS sequence"/>
</dbReference>
<comment type="caution">
    <text evidence="7">The sequence shown here is derived from an EMBL/GenBank/DDBJ whole genome shotgun (WGS) entry which is preliminary data.</text>
</comment>
<dbReference type="InterPro" id="IPR002401">
    <property type="entry name" value="Cyt_P450_E_grp-I"/>
</dbReference>
<feature type="binding site" description="axial binding residue" evidence="5">
    <location>
        <position position="452"/>
    </location>
    <ligand>
        <name>heme</name>
        <dbReference type="ChEBI" id="CHEBI:30413"/>
    </ligand>
    <ligandPart>
        <name>Fe</name>
        <dbReference type="ChEBI" id="CHEBI:18248"/>
    </ligandPart>
</feature>
<dbReference type="AlphaFoldDB" id="A0A9P8UUB4"/>
<protein>
    <submittedName>
        <fullName evidence="7">Cytochrome P450</fullName>
    </submittedName>
</protein>
<keyword evidence="2 5" id="KW-0479">Metal-binding</keyword>
<accession>A0A9P8UUB4</accession>
<evidence type="ECO:0000313" key="8">
    <source>
        <dbReference type="Proteomes" id="UP000758603"/>
    </source>
</evidence>
<dbReference type="GO" id="GO:0016705">
    <property type="term" value="F:oxidoreductase activity, acting on paired donors, with incorporation or reduction of molecular oxygen"/>
    <property type="evidence" value="ECO:0007669"/>
    <property type="project" value="InterPro"/>
</dbReference>
<evidence type="ECO:0000256" key="5">
    <source>
        <dbReference type="PIRSR" id="PIRSR602401-1"/>
    </source>
</evidence>
<gene>
    <name evidence="7" type="ORF">BKA67DRAFT_620677</name>
</gene>
<dbReference type="SUPFAM" id="SSF48264">
    <property type="entry name" value="Cytochrome P450"/>
    <property type="match status" value="1"/>
</dbReference>
<dbReference type="InterPro" id="IPR001128">
    <property type="entry name" value="Cyt_P450"/>
</dbReference>
<dbReference type="GeneID" id="70134366"/>
<dbReference type="PANTHER" id="PTHR46300">
    <property type="entry name" value="P450, PUTATIVE (EUROFUNG)-RELATED-RELATED"/>
    <property type="match status" value="1"/>
</dbReference>
<keyword evidence="4 5" id="KW-0408">Iron</keyword>
<keyword evidence="8" id="KW-1185">Reference proteome</keyword>
<name>A0A9P8UUB4_9PEZI</name>
<evidence type="ECO:0000256" key="2">
    <source>
        <dbReference type="ARBA" id="ARBA00022723"/>
    </source>
</evidence>